<feature type="transmembrane region" description="Helical" evidence="1">
    <location>
        <begin position="90"/>
        <end position="107"/>
    </location>
</feature>
<proteinExistence type="predicted"/>
<feature type="transmembrane region" description="Helical" evidence="1">
    <location>
        <begin position="127"/>
        <end position="145"/>
    </location>
</feature>
<reference evidence="2 3" key="1">
    <citation type="submission" date="2022-11" db="EMBL/GenBank/DDBJ databases">
        <title>Complete Genome Sequences of three Polynucleobacter sp. Subcluster PnecC Strains KF022, KF023, and KF032 Isolated from a Shallow Eutrophic Lake in Japan.</title>
        <authorList>
            <person name="Ogata Y."/>
            <person name="Watanabe K."/>
            <person name="Takemine S."/>
            <person name="Shindo C."/>
            <person name="Kurokawa R."/>
            <person name="Suda W."/>
        </authorList>
    </citation>
    <scope>NUCLEOTIDE SEQUENCE [LARGE SCALE GENOMIC DNA]</scope>
    <source>
        <strain evidence="2 3">KF032</strain>
    </source>
</reference>
<organism evidence="2 3">
    <name type="scientific">Polynucleobacter yangtzensis</name>
    <dbReference type="NCBI Taxonomy" id="1743159"/>
    <lineage>
        <taxon>Bacteria</taxon>
        <taxon>Pseudomonadati</taxon>
        <taxon>Pseudomonadota</taxon>
        <taxon>Betaproteobacteria</taxon>
        <taxon>Burkholderiales</taxon>
        <taxon>Burkholderiaceae</taxon>
        <taxon>Polynucleobacter</taxon>
    </lineage>
</organism>
<keyword evidence="1" id="KW-1133">Transmembrane helix</keyword>
<feature type="transmembrane region" description="Helical" evidence="1">
    <location>
        <begin position="58"/>
        <end position="78"/>
    </location>
</feature>
<feature type="transmembrane region" description="Helical" evidence="1">
    <location>
        <begin position="298"/>
        <end position="321"/>
    </location>
</feature>
<feature type="transmembrane region" description="Helical" evidence="1">
    <location>
        <begin position="152"/>
        <end position="177"/>
    </location>
</feature>
<sequence>MLSFLINPLILFSLVRYEVIDRQLLDAYLLVCLVIFSYDQRSFWKFGAIIFAFTSMQLMWNLNYLWVLNFTILPLAILNRTTPIIPTKQFKRFIPFVASYVFIKTMVDLAQGQYVEGGDRIAGPFTSSLHLAYFCVVASCVVANLKIKYSKIIIASLFACAAASGSRIGALGTFLVLIAQYPIHIRIILIASIGVLTLTALSEYIRVISYIPEAEDIRIQGFVNFFDWVGNSEILHVIFGMGRMSYGAMGYRMFGETAFITESSFIMLLYCYGALGGYIYYYFANNTYKISKKLNKGYLLFIPVGFALISPFIDSAAILTMNMAMISCCIKAQPHIK</sequence>
<evidence type="ECO:0000313" key="3">
    <source>
        <dbReference type="Proteomes" id="UP001211204"/>
    </source>
</evidence>
<feature type="transmembrane region" description="Helical" evidence="1">
    <location>
        <begin position="259"/>
        <end position="283"/>
    </location>
</feature>
<dbReference type="RefSeq" id="WP_281745638.1">
    <property type="nucleotide sequence ID" value="NZ_AP026974.1"/>
</dbReference>
<dbReference type="Proteomes" id="UP001211204">
    <property type="component" value="Chromosome"/>
</dbReference>
<protein>
    <submittedName>
        <fullName evidence="2">Uncharacterized protein</fullName>
    </submittedName>
</protein>
<keyword evidence="3" id="KW-1185">Reference proteome</keyword>
<accession>A0ABM8CKS5</accession>
<keyword evidence="1" id="KW-0812">Transmembrane</keyword>
<evidence type="ECO:0000313" key="2">
    <source>
        <dbReference type="EMBL" id="BDT78443.1"/>
    </source>
</evidence>
<dbReference type="EMBL" id="AP026974">
    <property type="protein sequence ID" value="BDT78443.1"/>
    <property type="molecule type" value="Genomic_DNA"/>
</dbReference>
<keyword evidence="1" id="KW-0472">Membrane</keyword>
<name>A0ABM8CKS5_9BURK</name>
<feature type="transmembrane region" description="Helical" evidence="1">
    <location>
        <begin position="183"/>
        <end position="201"/>
    </location>
</feature>
<evidence type="ECO:0000256" key="1">
    <source>
        <dbReference type="SAM" id="Phobius"/>
    </source>
</evidence>
<gene>
    <name evidence="2" type="ORF">PKF032_03310</name>
</gene>